<dbReference type="Proteomes" id="UP000789738">
    <property type="component" value="Unassembled WGS sequence"/>
</dbReference>
<gene>
    <name evidence="2" type="ORF">CNEO_41973</name>
    <name evidence="4" type="ORF">CNEONATNEC25_03097</name>
    <name evidence="3" type="ORF">CQ394_10565</name>
</gene>
<protein>
    <submittedName>
        <fullName evidence="3">Peptidase propeptide domain-containing protein</fullName>
    </submittedName>
</protein>
<dbReference type="RefSeq" id="WP_058296258.1">
    <property type="nucleotide sequence ID" value="NZ_CAKJVE010000004.1"/>
</dbReference>
<dbReference type="OrthoDB" id="1907436at2"/>
<evidence type="ECO:0000313" key="6">
    <source>
        <dbReference type="Proteomes" id="UP000431451"/>
    </source>
</evidence>
<name>A0A2A7ML91_9CLOT</name>
<reference evidence="4 6" key="2">
    <citation type="submission" date="2018-06" db="EMBL/GenBank/DDBJ databases">
        <authorList>
            <consortium name="IHU Genomes"/>
        </authorList>
    </citation>
    <scope>NUCLEOTIDE SEQUENCE [LARGE SCALE GENOMIC DNA]</scope>
    <source>
        <strain evidence="4 6">NEC25</strain>
    </source>
</reference>
<dbReference type="Pfam" id="PF16244">
    <property type="entry name" value="DUF4901"/>
    <property type="match status" value="1"/>
</dbReference>
<accession>A0A2A7ML91</accession>
<keyword evidence="5" id="KW-1185">Reference proteome</keyword>
<dbReference type="Proteomes" id="UP000431451">
    <property type="component" value="Unassembled WGS sequence"/>
</dbReference>
<proteinExistence type="predicted"/>
<dbReference type="EMBL" id="PDCJ01000001">
    <property type="protein sequence ID" value="PEG32111.1"/>
    <property type="molecule type" value="Genomic_DNA"/>
</dbReference>
<dbReference type="Proteomes" id="UP000220840">
    <property type="component" value="Unassembled WGS sequence"/>
</dbReference>
<sequence>MKFKKVTILSSVFLLFLILITVLIAYKYVGPGAEDIKSCKNFISKLQSINAIDVKIKVNDAKYKRDNRITSQNDLVEKSVVSEEYALDLDKNNNVIGFIKKDIPKANEIKIELDEAKKLSKKYLTNIYSEDIVLKSIQLNNDENNLPYYSFIYTRAKDGYPFYFDEIKLNIDKQNGMLDGYSNSTMQRECKEAKINISEKEAEEYGKAFFLKYNNDGVVQAGTSLVYADNKIEEKVGTISELCYMVIITGKDIDSNEIRWKIFISSEDGSIVNSLKDGTEKKVKTQ</sequence>
<organism evidence="3 5">
    <name type="scientific">Clostridium neonatale</name>
    <dbReference type="NCBI Taxonomy" id="137838"/>
    <lineage>
        <taxon>Bacteria</taxon>
        <taxon>Bacillati</taxon>
        <taxon>Bacillota</taxon>
        <taxon>Clostridia</taxon>
        <taxon>Eubacteriales</taxon>
        <taxon>Clostridiaceae</taxon>
        <taxon>Clostridium</taxon>
    </lineage>
</organism>
<dbReference type="AlphaFoldDB" id="A0A2A7ML91"/>
<dbReference type="EMBL" id="UWJD01000002">
    <property type="protein sequence ID" value="VCT85494.1"/>
    <property type="molecule type" value="Genomic_DNA"/>
</dbReference>
<evidence type="ECO:0000313" key="4">
    <source>
        <dbReference type="EMBL" id="VCT85494.1"/>
    </source>
</evidence>
<dbReference type="InterPro" id="IPR032599">
    <property type="entry name" value="YcdB/YcdC_rep_domain"/>
</dbReference>
<reference evidence="3 5" key="1">
    <citation type="submission" date="2017-10" db="EMBL/GenBank/DDBJ databases">
        <title>Effective Description of Clostridium neonatale sp. nov. linked to necrotizing enterocolitis in neonates and a clarification of species assignable to the genus Clostridium (Prazmowski 1880) emend. Lawson and Rainey 2016.</title>
        <authorList>
            <person name="Bernard K."/>
            <person name="Burdz T."/>
            <person name="Wiebe D."/>
            <person name="Balcewich B."/>
            <person name="Alfa M."/>
            <person name="Bernier A.-M."/>
        </authorList>
    </citation>
    <scope>NUCLEOTIDE SEQUENCE [LARGE SCALE GENOMIC DNA]</scope>
    <source>
        <strain evidence="3 5">LCDC99A005</strain>
    </source>
</reference>
<reference evidence="2" key="3">
    <citation type="submission" date="2021-10" db="EMBL/GenBank/DDBJ databases">
        <authorList>
            <person name="Mesa V."/>
        </authorList>
    </citation>
    <scope>NUCLEOTIDE SEQUENCE</scope>
    <source>
        <strain evidence="2">CC3_PB</strain>
    </source>
</reference>
<evidence type="ECO:0000313" key="5">
    <source>
        <dbReference type="Proteomes" id="UP000220840"/>
    </source>
</evidence>
<evidence type="ECO:0000313" key="3">
    <source>
        <dbReference type="EMBL" id="PEG32111.1"/>
    </source>
</evidence>
<evidence type="ECO:0000259" key="1">
    <source>
        <dbReference type="Pfam" id="PF16244"/>
    </source>
</evidence>
<dbReference type="EMBL" id="CAKJVE010000004">
    <property type="protein sequence ID" value="CAG9705640.1"/>
    <property type="molecule type" value="Genomic_DNA"/>
</dbReference>
<evidence type="ECO:0000313" key="2">
    <source>
        <dbReference type="EMBL" id="CAG9705640.1"/>
    </source>
</evidence>
<feature type="domain" description="YcdB/YcdC repeated" evidence="1">
    <location>
        <begin position="88"/>
        <end position="182"/>
    </location>
</feature>
<dbReference type="STRING" id="137838.GCA_001458595_03601"/>